<organism evidence="3 4">
    <name type="scientific">Variovorax ginsengisoli</name>
    <dbReference type="NCBI Taxonomy" id="363844"/>
    <lineage>
        <taxon>Bacteria</taxon>
        <taxon>Pseudomonadati</taxon>
        <taxon>Pseudomonadota</taxon>
        <taxon>Betaproteobacteria</taxon>
        <taxon>Burkholderiales</taxon>
        <taxon>Comamonadaceae</taxon>
        <taxon>Variovorax</taxon>
    </lineage>
</organism>
<proteinExistence type="predicted"/>
<gene>
    <name evidence="3" type="ORF">Q2T77_03885</name>
</gene>
<feature type="compositionally biased region" description="Low complexity" evidence="1">
    <location>
        <begin position="1"/>
        <end position="11"/>
    </location>
</feature>
<dbReference type="EMBL" id="JAUKVY010000002">
    <property type="protein sequence ID" value="MDO1531419.1"/>
    <property type="molecule type" value="Genomic_DNA"/>
</dbReference>
<name>A0ABT8RXM5_9BURK</name>
<feature type="domain" description="Phasin" evidence="2">
    <location>
        <begin position="54"/>
        <end position="148"/>
    </location>
</feature>
<accession>A0ABT8RXM5</accession>
<evidence type="ECO:0000313" key="3">
    <source>
        <dbReference type="EMBL" id="MDO1531419.1"/>
    </source>
</evidence>
<keyword evidence="4" id="KW-1185">Reference proteome</keyword>
<dbReference type="Proteomes" id="UP001169027">
    <property type="component" value="Unassembled WGS sequence"/>
</dbReference>
<sequence>MATSKSSTTAAKKTRSTGIPTPADVQEAFVKPLKGMAERLQNLPLAGAAGAIVESGRKDLQALVKANEKSYEGLQAVVQRQTEMLKTSIEEWQGTMKGLSGKDPREGFAKLDAMGKAAFKQALDDIRELSEMAAKSQSDAFEVVRERIRSNVDEVSKLLQPRK</sequence>
<dbReference type="RefSeq" id="WP_286529303.1">
    <property type="nucleotide sequence ID" value="NZ_JAUJZH010000002.1"/>
</dbReference>
<evidence type="ECO:0000313" key="4">
    <source>
        <dbReference type="Proteomes" id="UP001169027"/>
    </source>
</evidence>
<dbReference type="NCBIfam" id="TIGR01841">
    <property type="entry name" value="phasin"/>
    <property type="match status" value="1"/>
</dbReference>
<feature type="region of interest" description="Disordered" evidence="1">
    <location>
        <begin position="1"/>
        <end position="24"/>
    </location>
</feature>
<evidence type="ECO:0000256" key="1">
    <source>
        <dbReference type="SAM" id="MobiDB-lite"/>
    </source>
</evidence>
<comment type="caution">
    <text evidence="3">The sequence shown here is derived from an EMBL/GenBank/DDBJ whole genome shotgun (WGS) entry which is preliminary data.</text>
</comment>
<dbReference type="Pfam" id="PF09361">
    <property type="entry name" value="Phasin_2"/>
    <property type="match status" value="1"/>
</dbReference>
<evidence type="ECO:0000259" key="2">
    <source>
        <dbReference type="Pfam" id="PF09361"/>
    </source>
</evidence>
<reference evidence="3" key="1">
    <citation type="submission" date="2023-06" db="EMBL/GenBank/DDBJ databases">
        <authorList>
            <person name="Jiang Y."/>
            <person name="Liu Q."/>
        </authorList>
    </citation>
    <scope>NUCLEOTIDE SEQUENCE</scope>
    <source>
        <strain evidence="3">CGMCC 1.12090</strain>
    </source>
</reference>
<protein>
    <submittedName>
        <fullName evidence="3">Phasin family protein</fullName>
    </submittedName>
</protein>
<dbReference type="InterPro" id="IPR010127">
    <property type="entry name" value="Phasin_subfam-1"/>
</dbReference>
<dbReference type="InterPro" id="IPR018968">
    <property type="entry name" value="Phasin"/>
</dbReference>